<evidence type="ECO:0000313" key="4">
    <source>
        <dbReference type="EMBL" id="XAN07984.1"/>
    </source>
</evidence>
<accession>A0ABZ3FT95</accession>
<dbReference type="Proteomes" id="UP001442841">
    <property type="component" value="Chromosome"/>
</dbReference>
<dbReference type="Pfam" id="PF14242">
    <property type="entry name" value="DUF4342"/>
    <property type="match status" value="1"/>
</dbReference>
<keyword evidence="2" id="KW-0812">Transmembrane</keyword>
<feature type="region of interest" description="Disordered" evidence="1">
    <location>
        <begin position="86"/>
        <end position="109"/>
    </location>
</feature>
<gene>
    <name evidence="4" type="ORF">AADG42_11935</name>
</gene>
<feature type="domain" description="DUF4342" evidence="3">
    <location>
        <begin position="6"/>
        <end position="86"/>
    </location>
</feature>
<keyword evidence="5" id="KW-1185">Reference proteome</keyword>
<evidence type="ECO:0000259" key="3">
    <source>
        <dbReference type="Pfam" id="PF14242"/>
    </source>
</evidence>
<feature type="transmembrane region" description="Helical" evidence="2">
    <location>
        <begin position="52"/>
        <end position="77"/>
    </location>
</feature>
<keyword evidence="2" id="KW-0472">Membrane</keyword>
<evidence type="ECO:0000313" key="5">
    <source>
        <dbReference type="Proteomes" id="UP001442841"/>
    </source>
</evidence>
<organism evidence="4 5">
    <name type="scientific">Ammonicoccus fulvus</name>
    <dbReference type="NCBI Taxonomy" id="3138240"/>
    <lineage>
        <taxon>Bacteria</taxon>
        <taxon>Bacillati</taxon>
        <taxon>Actinomycetota</taxon>
        <taxon>Actinomycetes</taxon>
        <taxon>Propionibacteriales</taxon>
        <taxon>Propionibacteriaceae</taxon>
        <taxon>Ammonicoccus</taxon>
    </lineage>
</organism>
<protein>
    <submittedName>
        <fullName evidence="4">DUF4342 domain-containing protein</fullName>
    </submittedName>
</protein>
<dbReference type="RefSeq" id="WP_425309439.1">
    <property type="nucleotide sequence ID" value="NZ_CP154795.1"/>
</dbReference>
<evidence type="ECO:0000256" key="1">
    <source>
        <dbReference type="SAM" id="MobiDB-lite"/>
    </source>
</evidence>
<name>A0ABZ3FT95_9ACTN</name>
<dbReference type="InterPro" id="IPR025642">
    <property type="entry name" value="DUF4342"/>
</dbReference>
<reference evidence="4 5" key="1">
    <citation type="submission" date="2024-04" db="EMBL/GenBank/DDBJ databases">
        <title>Isolation of an actinomycete strain from pig manure.</title>
        <authorList>
            <person name="Gong T."/>
            <person name="Yu Z."/>
            <person name="An M."/>
            <person name="Wei C."/>
            <person name="Yang W."/>
            <person name="Liu L."/>
        </authorList>
    </citation>
    <scope>NUCLEOTIDE SEQUENCE [LARGE SCALE GENOMIC DNA]</scope>
    <source>
        <strain evidence="4 5">ZF39</strain>
    </source>
</reference>
<sequence length="109" mass="11272">MADRTKPFVEKIEITADQLRSQLMALVKDANAQKVIVKNASGRTLFGVPLTIGAAGAGLLFLTHPLVAGAAALGGAVMKLRLEVERTGPAKTDPTDPAGPPAEDPTSNI</sequence>
<proteinExistence type="predicted"/>
<keyword evidence="2" id="KW-1133">Transmembrane helix</keyword>
<dbReference type="EMBL" id="CP154795">
    <property type="protein sequence ID" value="XAN07984.1"/>
    <property type="molecule type" value="Genomic_DNA"/>
</dbReference>
<evidence type="ECO:0000256" key="2">
    <source>
        <dbReference type="SAM" id="Phobius"/>
    </source>
</evidence>